<keyword evidence="3" id="KW-1185">Reference proteome</keyword>
<dbReference type="STRING" id="1908258.BKK48_07730"/>
<dbReference type="OrthoDB" id="5690864at2"/>
<evidence type="ECO:0000256" key="1">
    <source>
        <dbReference type="ARBA" id="ARBA00022649"/>
    </source>
</evidence>
<accession>A0A1V3I8N9</accession>
<protein>
    <submittedName>
        <fullName evidence="2">Plasmid stabilization system protein</fullName>
    </submittedName>
</protein>
<dbReference type="Pfam" id="PF05016">
    <property type="entry name" value="ParE_toxin"/>
    <property type="match status" value="1"/>
</dbReference>
<evidence type="ECO:0000313" key="2">
    <source>
        <dbReference type="EMBL" id="OOF35996.1"/>
    </source>
</evidence>
<dbReference type="RefSeq" id="WP_077427552.1">
    <property type="nucleotide sequence ID" value="NZ_MLHH01000017.1"/>
</dbReference>
<evidence type="ECO:0000313" key="3">
    <source>
        <dbReference type="Proteomes" id="UP000189437"/>
    </source>
</evidence>
<sequence length="94" mass="11064">MPNVIITQKAQKHIDKIVENVVEYTHSIESGIKLFNDLNDKISLIGFMPEAIGRLREDGSREAFCRGYRIVYEIINNYVYIHFVIHSRRIYPRP</sequence>
<comment type="caution">
    <text evidence="2">The sequence shown here is derived from an EMBL/GenBank/DDBJ whole genome shotgun (WGS) entry which is preliminary data.</text>
</comment>
<keyword evidence="1" id="KW-1277">Toxin-antitoxin system</keyword>
<dbReference type="InterPro" id="IPR035093">
    <property type="entry name" value="RelE/ParE_toxin_dom_sf"/>
</dbReference>
<dbReference type="Proteomes" id="UP000189437">
    <property type="component" value="Unassembled WGS sequence"/>
</dbReference>
<dbReference type="Gene3D" id="3.30.2310.20">
    <property type="entry name" value="RelE-like"/>
    <property type="match status" value="1"/>
</dbReference>
<organism evidence="2 3">
    <name type="scientific">Rodentibacter heidelbergensis</name>
    <dbReference type="NCBI Taxonomy" id="1908258"/>
    <lineage>
        <taxon>Bacteria</taxon>
        <taxon>Pseudomonadati</taxon>
        <taxon>Pseudomonadota</taxon>
        <taxon>Gammaproteobacteria</taxon>
        <taxon>Pasteurellales</taxon>
        <taxon>Pasteurellaceae</taxon>
        <taxon>Rodentibacter</taxon>
    </lineage>
</organism>
<dbReference type="EMBL" id="MLHH01000017">
    <property type="protein sequence ID" value="OOF35996.1"/>
    <property type="molecule type" value="Genomic_DNA"/>
</dbReference>
<dbReference type="AlphaFoldDB" id="A0A1V3I8N9"/>
<proteinExistence type="predicted"/>
<dbReference type="InterPro" id="IPR007712">
    <property type="entry name" value="RelE/ParE_toxin"/>
</dbReference>
<reference evidence="2 3" key="1">
    <citation type="submission" date="2016-10" db="EMBL/GenBank/DDBJ databases">
        <title>Rodentibacter gen. nov. and new species.</title>
        <authorList>
            <person name="Christensen H."/>
        </authorList>
    </citation>
    <scope>NUCLEOTIDE SEQUENCE [LARGE SCALE GENOMIC DNA]</scope>
    <source>
        <strain evidence="2 3">Ac69</strain>
    </source>
</reference>
<name>A0A1V3I8N9_9PAST</name>
<gene>
    <name evidence="2" type="ORF">BKK48_07730</name>
</gene>